<keyword evidence="3 6" id="KW-0812">Transmembrane</keyword>
<dbReference type="Pfam" id="PF03631">
    <property type="entry name" value="Virul_fac_BrkB"/>
    <property type="match status" value="1"/>
</dbReference>
<evidence type="ECO:0000256" key="2">
    <source>
        <dbReference type="ARBA" id="ARBA00022475"/>
    </source>
</evidence>
<protein>
    <submittedName>
        <fullName evidence="7">YihY family inner membrane protein</fullName>
    </submittedName>
</protein>
<keyword evidence="8" id="KW-1185">Reference proteome</keyword>
<organism evidence="7 8">
    <name type="scientific">Sulfurimonas xiamenensis</name>
    <dbReference type="NCBI Taxonomy" id="2590021"/>
    <lineage>
        <taxon>Bacteria</taxon>
        <taxon>Pseudomonadati</taxon>
        <taxon>Campylobacterota</taxon>
        <taxon>Epsilonproteobacteria</taxon>
        <taxon>Campylobacterales</taxon>
        <taxon>Sulfurimonadaceae</taxon>
        <taxon>Sulfurimonas</taxon>
    </lineage>
</organism>
<dbReference type="NCBIfam" id="TIGR00765">
    <property type="entry name" value="yihY_not_rbn"/>
    <property type="match status" value="1"/>
</dbReference>
<comment type="subcellular location">
    <subcellularLocation>
        <location evidence="1">Cell membrane</location>
        <topology evidence="1">Multi-pass membrane protein</topology>
    </subcellularLocation>
</comment>
<evidence type="ECO:0000256" key="4">
    <source>
        <dbReference type="ARBA" id="ARBA00022989"/>
    </source>
</evidence>
<proteinExistence type="predicted"/>
<dbReference type="PIRSF" id="PIRSF035875">
    <property type="entry name" value="RNase_BN"/>
    <property type="match status" value="1"/>
</dbReference>
<dbReference type="AlphaFoldDB" id="A0AAJ4A2G3"/>
<evidence type="ECO:0000256" key="5">
    <source>
        <dbReference type="ARBA" id="ARBA00023136"/>
    </source>
</evidence>
<accession>A0AAJ4A2G3</accession>
<evidence type="ECO:0000256" key="1">
    <source>
        <dbReference type="ARBA" id="ARBA00004651"/>
    </source>
</evidence>
<sequence length="290" mass="33596">MPTIKSKISRLYRHIKFFATIFVDKDLTFYAASLSFYTIFTLIPLLLIVLTLFTSLPSFSEHYEKIEEFIFSNLMPVNSETLMSHINSFLENSVEMSMISFVIVIISSLLFFQNFEYIANKIFHAKKRGFWDSVTTFWTLLTLTPIGLGASFYITGYVASLMASTEYISDINILPYVPYVIIWALFFLIFQIVANTKVNVKAALISSFITSAVFSIAKNSFIYYVFYNKSYATIYGSFSIVMFLFLWIYVSWIVFVYGLKLCYMIHRVYEKSAAKQQQKPDENSVEYSSN</sequence>
<feature type="transmembrane region" description="Helical" evidence="6">
    <location>
        <begin position="232"/>
        <end position="257"/>
    </location>
</feature>
<evidence type="ECO:0000313" key="8">
    <source>
        <dbReference type="Proteomes" id="UP000326061"/>
    </source>
</evidence>
<feature type="transmembrane region" description="Helical" evidence="6">
    <location>
        <begin position="98"/>
        <end position="118"/>
    </location>
</feature>
<name>A0AAJ4A2G3_9BACT</name>
<feature type="transmembrane region" description="Helical" evidence="6">
    <location>
        <begin position="130"/>
        <end position="153"/>
    </location>
</feature>
<evidence type="ECO:0000313" key="7">
    <source>
        <dbReference type="EMBL" id="QFR42663.1"/>
    </source>
</evidence>
<dbReference type="InterPro" id="IPR017039">
    <property type="entry name" value="Virul_fac_BrkB"/>
</dbReference>
<feature type="transmembrane region" description="Helical" evidence="6">
    <location>
        <begin position="173"/>
        <end position="190"/>
    </location>
</feature>
<keyword evidence="2" id="KW-1003">Cell membrane</keyword>
<dbReference type="EMBL" id="CP041166">
    <property type="protein sequence ID" value="QFR42663.1"/>
    <property type="molecule type" value="Genomic_DNA"/>
</dbReference>
<dbReference type="PANTHER" id="PTHR30213">
    <property type="entry name" value="INNER MEMBRANE PROTEIN YHJD"/>
    <property type="match status" value="1"/>
</dbReference>
<dbReference type="PANTHER" id="PTHR30213:SF0">
    <property type="entry name" value="UPF0761 MEMBRANE PROTEIN YIHY"/>
    <property type="match status" value="1"/>
</dbReference>
<dbReference type="RefSeq" id="WP_152298729.1">
    <property type="nucleotide sequence ID" value="NZ_CP041166.1"/>
</dbReference>
<dbReference type="KEGG" id="suln:FJR47_01525"/>
<keyword evidence="4 6" id="KW-1133">Transmembrane helix</keyword>
<feature type="transmembrane region" description="Helical" evidence="6">
    <location>
        <begin position="202"/>
        <end position="226"/>
    </location>
</feature>
<keyword evidence="5 6" id="KW-0472">Membrane</keyword>
<gene>
    <name evidence="7" type="ORF">FJR47_01525</name>
</gene>
<reference evidence="8" key="1">
    <citation type="submission" date="2019-06" db="EMBL/GenBank/DDBJ databases">
        <title>Sulfurimonas gotlandica sp. nov., a chemoautotrophic and psychrotolerant epsilonproteobacterium isolated from a pelagic redoxcline, and an emended description of the genus Sulfurimonas.</title>
        <authorList>
            <person name="Wang S."/>
            <person name="Jiang L."/>
            <person name="Shao Z."/>
        </authorList>
    </citation>
    <scope>NUCLEOTIDE SEQUENCE [LARGE SCALE GENOMIC DNA]</scope>
    <source>
        <strain evidence="8">1-1N</strain>
    </source>
</reference>
<evidence type="ECO:0000256" key="3">
    <source>
        <dbReference type="ARBA" id="ARBA00022692"/>
    </source>
</evidence>
<evidence type="ECO:0000256" key="6">
    <source>
        <dbReference type="SAM" id="Phobius"/>
    </source>
</evidence>
<dbReference type="GO" id="GO:0005886">
    <property type="term" value="C:plasma membrane"/>
    <property type="evidence" value="ECO:0007669"/>
    <property type="project" value="UniProtKB-SubCell"/>
</dbReference>
<feature type="transmembrane region" description="Helical" evidence="6">
    <location>
        <begin position="27"/>
        <end position="53"/>
    </location>
</feature>
<dbReference type="Proteomes" id="UP000326061">
    <property type="component" value="Chromosome"/>
</dbReference>